<reference evidence="3 4" key="1">
    <citation type="submission" date="2018-08" db="EMBL/GenBank/DDBJ databases">
        <title>Genome sequence of Marinobacter flavimaris KCTC 12185.</title>
        <authorList>
            <person name="Chun J."/>
            <person name="Kim B.-Y."/>
            <person name="Choi S.-B."/>
            <person name="Kwak M.-J."/>
        </authorList>
    </citation>
    <scope>NUCLEOTIDE SEQUENCE [LARGE SCALE GENOMIC DNA]</scope>
    <source>
        <strain evidence="3 4">KCTC 12185</strain>
    </source>
</reference>
<evidence type="ECO:0000256" key="1">
    <source>
        <dbReference type="SAM" id="Coils"/>
    </source>
</evidence>
<dbReference type="AlphaFoldDB" id="A0A3D8GX99"/>
<gene>
    <name evidence="3" type="ORF">DXI23_20265</name>
</gene>
<organism evidence="3 4">
    <name type="scientific">Marinobacter flavimaris</name>
    <dbReference type="NCBI Taxonomy" id="262076"/>
    <lineage>
        <taxon>Bacteria</taxon>
        <taxon>Pseudomonadati</taxon>
        <taxon>Pseudomonadota</taxon>
        <taxon>Gammaproteobacteria</taxon>
        <taxon>Pseudomonadales</taxon>
        <taxon>Marinobacteraceae</taxon>
        <taxon>Marinobacter</taxon>
    </lineage>
</organism>
<name>A0A3D8GX99_9GAMM</name>
<feature type="compositionally biased region" description="Basic and acidic residues" evidence="2">
    <location>
        <begin position="134"/>
        <end position="147"/>
    </location>
</feature>
<sequence length="291" mass="33623">MAQGYTGHEKLIAEASKAWRYHEWTCSDDFADYESERHVVIAEGDYTGRPPVPIAEQQKRATESWDKRLAELRAYEEQEGLAPTPEEDVKTFVQQRHGDKGRRRGGRAIALQKYIRRTQRQITEVETAPEDDFKDTGGRGRPKMSREQKVKHLEGLAGKAQKELDGIYKGMDEKDRLWHQVHDLKSHRRQLKLALKSPENPQAKSIWLKHRTEDEVKEVLDSTCAEIARLEAKMAMIDAGISTDEQPSRSKLPQIQEYRRTLEAMIKEQRKIKALEKEAQELGIDVSLLKR</sequence>
<evidence type="ECO:0000313" key="4">
    <source>
        <dbReference type="Proteomes" id="UP000256431"/>
    </source>
</evidence>
<comment type="caution">
    <text evidence="3">The sequence shown here is derived from an EMBL/GenBank/DDBJ whole genome shotgun (WGS) entry which is preliminary data.</text>
</comment>
<evidence type="ECO:0000313" key="3">
    <source>
        <dbReference type="EMBL" id="RDU39064.1"/>
    </source>
</evidence>
<feature type="region of interest" description="Disordered" evidence="2">
    <location>
        <begin position="124"/>
        <end position="147"/>
    </location>
</feature>
<protein>
    <submittedName>
        <fullName evidence="3">Uncharacterized protein</fullName>
    </submittedName>
</protein>
<accession>A0A3D8GX99</accession>
<proteinExistence type="predicted"/>
<dbReference type="EMBL" id="QRDH01000019">
    <property type="protein sequence ID" value="RDU39064.1"/>
    <property type="molecule type" value="Genomic_DNA"/>
</dbReference>
<dbReference type="RefSeq" id="WP_104272450.1">
    <property type="nucleotide sequence ID" value="NZ_PSSW01000021.1"/>
</dbReference>
<keyword evidence="4" id="KW-1185">Reference proteome</keyword>
<dbReference type="Proteomes" id="UP000256431">
    <property type="component" value="Unassembled WGS sequence"/>
</dbReference>
<keyword evidence="1" id="KW-0175">Coiled coil</keyword>
<feature type="coiled-coil region" evidence="1">
    <location>
        <begin position="255"/>
        <end position="285"/>
    </location>
</feature>
<evidence type="ECO:0000256" key="2">
    <source>
        <dbReference type="SAM" id="MobiDB-lite"/>
    </source>
</evidence>